<dbReference type="Pfam" id="PF12917">
    <property type="entry name" value="YfbR-like"/>
    <property type="match status" value="1"/>
</dbReference>
<sequence>MRGREGGAMGLADAMTPAKKVVATRPVRAWQRMLSGRRLDLINPSPLDIEIEDVAHGLARVARWNGQTAGEHIFSVAQHSVLVELIARRQAAARGADIDRRWRLAMLLHDAPEYVVGDMISPFKALIGGDYKAVEARLLAAVSLRFGLPAQWPATLVARVKAADRASAFLEATRLAGFAIPEARRLFGTPCPLDSALERDYLTPWSAGEAKARFLARFEELVAEAP</sequence>
<name>A0ABU0BC07_9HYPH</name>
<gene>
    <name evidence="1" type="ORF">J2S75_001042</name>
</gene>
<protein>
    <submittedName>
        <fullName evidence="1">5'-deoxynucleotidase YfbR-like HD superfamily hydrolase</fullName>
    </submittedName>
</protein>
<evidence type="ECO:0000313" key="1">
    <source>
        <dbReference type="EMBL" id="MDQ0302019.1"/>
    </source>
</evidence>
<dbReference type="Proteomes" id="UP001224682">
    <property type="component" value="Unassembled WGS sequence"/>
</dbReference>
<dbReference type="SUPFAM" id="SSF109604">
    <property type="entry name" value="HD-domain/PDEase-like"/>
    <property type="match status" value="1"/>
</dbReference>
<organism evidence="1 2">
    <name type="scientific">Ancylobacter polymorphus</name>
    <dbReference type="NCBI Taxonomy" id="223390"/>
    <lineage>
        <taxon>Bacteria</taxon>
        <taxon>Pseudomonadati</taxon>
        <taxon>Pseudomonadota</taxon>
        <taxon>Alphaproteobacteria</taxon>
        <taxon>Hyphomicrobiales</taxon>
        <taxon>Xanthobacteraceae</taxon>
        <taxon>Ancylobacter</taxon>
    </lineage>
</organism>
<comment type="caution">
    <text evidence="1">The sequence shown here is derived from an EMBL/GenBank/DDBJ whole genome shotgun (WGS) entry which is preliminary data.</text>
</comment>
<proteinExistence type="predicted"/>
<keyword evidence="2" id="KW-1185">Reference proteome</keyword>
<dbReference type="Gene3D" id="1.10.3210.10">
    <property type="entry name" value="Hypothetical protein af1432"/>
    <property type="match status" value="1"/>
</dbReference>
<reference evidence="1 2" key="1">
    <citation type="submission" date="2023-07" db="EMBL/GenBank/DDBJ databases">
        <title>Genomic Encyclopedia of Type Strains, Phase IV (KMG-IV): sequencing the most valuable type-strain genomes for metagenomic binning, comparative biology and taxonomic classification.</title>
        <authorList>
            <person name="Goeker M."/>
        </authorList>
    </citation>
    <scope>NUCLEOTIDE SEQUENCE [LARGE SCALE GENOMIC DNA]</scope>
    <source>
        <strain evidence="1 2">DSM 2457</strain>
    </source>
</reference>
<dbReference type="EMBL" id="JAUSUI010000002">
    <property type="protein sequence ID" value="MDQ0302019.1"/>
    <property type="molecule type" value="Genomic_DNA"/>
</dbReference>
<accession>A0ABU0BC07</accession>
<evidence type="ECO:0000313" key="2">
    <source>
        <dbReference type="Proteomes" id="UP001224682"/>
    </source>
</evidence>